<dbReference type="Proteomes" id="UP000646827">
    <property type="component" value="Unassembled WGS sequence"/>
</dbReference>
<gene>
    <name evidence="1" type="ORF">INT45_013179</name>
</gene>
<dbReference type="EMBL" id="JAEPRB010000230">
    <property type="protein sequence ID" value="KAG2218435.1"/>
    <property type="molecule type" value="Genomic_DNA"/>
</dbReference>
<proteinExistence type="predicted"/>
<reference evidence="1 2" key="1">
    <citation type="submission" date="2020-12" db="EMBL/GenBank/DDBJ databases">
        <title>Metabolic potential, ecology and presence of endohyphal bacteria is reflected in genomic diversity of Mucoromycotina.</title>
        <authorList>
            <person name="Muszewska A."/>
            <person name="Okrasinska A."/>
            <person name="Steczkiewicz K."/>
            <person name="Drgas O."/>
            <person name="Orlowska M."/>
            <person name="Perlinska-Lenart U."/>
            <person name="Aleksandrzak-Piekarczyk T."/>
            <person name="Szatraj K."/>
            <person name="Zielenkiewicz U."/>
            <person name="Pilsyk S."/>
            <person name="Malc E."/>
            <person name="Mieczkowski P."/>
            <person name="Kruszewska J.S."/>
            <person name="Biernat P."/>
            <person name="Pawlowska J."/>
        </authorList>
    </citation>
    <scope>NUCLEOTIDE SEQUENCE [LARGE SCALE GENOMIC DNA]</scope>
    <source>
        <strain evidence="1 2">CBS 142.35</strain>
    </source>
</reference>
<dbReference type="AlphaFoldDB" id="A0A8H7VFD0"/>
<name>A0A8H7VFD0_9FUNG</name>
<evidence type="ECO:0000313" key="2">
    <source>
        <dbReference type="Proteomes" id="UP000646827"/>
    </source>
</evidence>
<evidence type="ECO:0000313" key="1">
    <source>
        <dbReference type="EMBL" id="KAG2218435.1"/>
    </source>
</evidence>
<protein>
    <submittedName>
        <fullName evidence="1">Uncharacterized protein</fullName>
    </submittedName>
</protein>
<sequence length="267" mass="30073">MKQDKILKAVDGPLQLGLSGIINTVSTDKTINITDYFGKKKFRDLTNMLKIEGMSKECTGDPVSDAVVKSVLSKYKDGGIIGARSYIYKKKLELLEHGEYIANSPALKIYDIFGYLYSYVVVIFRFDMIQFDFDNKYKYAMTENESFARWQFIMRVLFRGSVVRIRTGEVVSQATRSEMVDALATVSSGRKIDMLVMTQSEDGEEKCVELSANEHKKGNAEFDVVNEQQAKNIVTNVCIMSQLRKRFGVDIGVGSNTNPLIIDVIGF</sequence>
<dbReference type="OrthoDB" id="2267950at2759"/>
<keyword evidence="2" id="KW-1185">Reference proteome</keyword>
<accession>A0A8H7VFD0</accession>
<comment type="caution">
    <text evidence="1">The sequence shown here is derived from an EMBL/GenBank/DDBJ whole genome shotgun (WGS) entry which is preliminary data.</text>
</comment>
<organism evidence="1 2">
    <name type="scientific">Circinella minor</name>
    <dbReference type="NCBI Taxonomy" id="1195481"/>
    <lineage>
        <taxon>Eukaryota</taxon>
        <taxon>Fungi</taxon>
        <taxon>Fungi incertae sedis</taxon>
        <taxon>Mucoromycota</taxon>
        <taxon>Mucoromycotina</taxon>
        <taxon>Mucoromycetes</taxon>
        <taxon>Mucorales</taxon>
        <taxon>Lichtheimiaceae</taxon>
        <taxon>Circinella</taxon>
    </lineage>
</organism>